<keyword evidence="2" id="KW-1185">Reference proteome</keyword>
<protein>
    <submittedName>
        <fullName evidence="1">Uncharacterized protein</fullName>
    </submittedName>
</protein>
<reference evidence="1 2" key="1">
    <citation type="journal article" date="2021" name="BMC Genomics">
        <title>Datura genome reveals duplications of psychoactive alkaloid biosynthetic genes and high mutation rate following tissue culture.</title>
        <authorList>
            <person name="Rajewski A."/>
            <person name="Carter-House D."/>
            <person name="Stajich J."/>
            <person name="Litt A."/>
        </authorList>
    </citation>
    <scope>NUCLEOTIDE SEQUENCE [LARGE SCALE GENOMIC DNA]</scope>
    <source>
        <strain evidence="1">AR-01</strain>
    </source>
</reference>
<sequence length="106" mass="11720">MFKVKSKCAIILVEIFPGITSNMARSVSRKISSVPRCYRAPSLELEVPGDHPQRDMECIVEHCLRATEAGCLRDGSVTLSHHGAPILTNFRLPLLSSESISHFTNL</sequence>
<proteinExistence type="predicted"/>
<gene>
    <name evidence="1" type="ORF">HAX54_027578</name>
</gene>
<name>A0ABS8V2V5_DATST</name>
<dbReference type="EMBL" id="JACEIK010003351">
    <property type="protein sequence ID" value="MCD9641403.1"/>
    <property type="molecule type" value="Genomic_DNA"/>
</dbReference>
<comment type="caution">
    <text evidence="1">The sequence shown here is derived from an EMBL/GenBank/DDBJ whole genome shotgun (WGS) entry which is preliminary data.</text>
</comment>
<feature type="non-terminal residue" evidence="1">
    <location>
        <position position="1"/>
    </location>
</feature>
<organism evidence="1 2">
    <name type="scientific">Datura stramonium</name>
    <name type="common">Jimsonweed</name>
    <name type="synonym">Common thornapple</name>
    <dbReference type="NCBI Taxonomy" id="4076"/>
    <lineage>
        <taxon>Eukaryota</taxon>
        <taxon>Viridiplantae</taxon>
        <taxon>Streptophyta</taxon>
        <taxon>Embryophyta</taxon>
        <taxon>Tracheophyta</taxon>
        <taxon>Spermatophyta</taxon>
        <taxon>Magnoliopsida</taxon>
        <taxon>eudicotyledons</taxon>
        <taxon>Gunneridae</taxon>
        <taxon>Pentapetalae</taxon>
        <taxon>asterids</taxon>
        <taxon>lamiids</taxon>
        <taxon>Solanales</taxon>
        <taxon>Solanaceae</taxon>
        <taxon>Solanoideae</taxon>
        <taxon>Datureae</taxon>
        <taxon>Datura</taxon>
    </lineage>
</organism>
<evidence type="ECO:0000313" key="2">
    <source>
        <dbReference type="Proteomes" id="UP000823775"/>
    </source>
</evidence>
<evidence type="ECO:0000313" key="1">
    <source>
        <dbReference type="EMBL" id="MCD9641403.1"/>
    </source>
</evidence>
<accession>A0ABS8V2V5</accession>
<dbReference type="Proteomes" id="UP000823775">
    <property type="component" value="Unassembled WGS sequence"/>
</dbReference>